<reference evidence="1" key="8">
    <citation type="journal article" date="2005" name="Science">
        <title>Antisense Transcription in the Mammalian Transcriptome.</title>
        <authorList>
            <consortium name="RIKEN Genome Exploration Research Group and Genome Science Group (Genome Network Project Core Group) and the FANTOM Consortium"/>
        </authorList>
    </citation>
    <scope>NUCLEOTIDE SEQUENCE</scope>
    <source>
        <strain evidence="1">C57BL/6J</strain>
        <tissue evidence="1">Lung</tissue>
    </source>
</reference>
<reference evidence="1" key="1">
    <citation type="journal article" date="1999" name="Methods Enzymol.">
        <title>High-efficiency full-length cDNA cloning.</title>
        <authorList>
            <person name="Carninci P."/>
            <person name="Hayashizaki Y."/>
        </authorList>
    </citation>
    <scope>NUCLEOTIDE SEQUENCE</scope>
    <source>
        <strain evidence="1">C57BL/6J</strain>
        <tissue evidence="1">Lung</tissue>
    </source>
</reference>
<sequence>MGYSTWMHPSVCQASSMWTHCAVGTETLTFVKCVWTTRGYRRSATSDLTRASSWQKISQTLKCEDSCLSRGFKGKWCPRNRASFLPFNAQLFRKPKACVLFALTANCTALVFLIFFLVMVCKFAFFLSFFFNLLLSTKGLRCLAM</sequence>
<reference evidence="1" key="2">
    <citation type="journal article" date="2000" name="Genome Res.">
        <title>Normalization and subtraction of cap-trapper-selected cDNAs to prepare full-length cDNA libraries for rapid discovery of new genes.</title>
        <authorList>
            <person name="Carninci P."/>
            <person name="Shibata Y."/>
            <person name="Hayatsu N."/>
            <person name="Sugahara Y."/>
            <person name="Shibata K."/>
            <person name="Itoh M."/>
            <person name="Konno H."/>
            <person name="Okazaki Y."/>
            <person name="Muramatsu M."/>
            <person name="Hayashizaki Y."/>
        </authorList>
    </citation>
    <scope>NUCLEOTIDE SEQUENCE</scope>
    <source>
        <strain evidence="1">C57BL/6J</strain>
        <tissue evidence="1">Lung</tissue>
    </source>
</reference>
<dbReference type="AlphaFoldDB" id="Q8C6U6"/>
<proteinExistence type="evidence at transcript level"/>
<reference evidence="1" key="7">
    <citation type="journal article" date="2005" name="Science">
        <title>The Transcriptional Landscape of the Mammalian Genome.</title>
        <authorList>
            <consortium name="The FANTOM Consortium"/>
            <consortium name="Riken Genome Exploration Research Group and Genome Science Group (Genome Network Project Core Group)"/>
        </authorList>
    </citation>
    <scope>NUCLEOTIDE SEQUENCE</scope>
    <source>
        <strain evidence="1">C57BL/6J</strain>
        <tissue evidence="1">Lung</tissue>
    </source>
</reference>
<reference evidence="1" key="3">
    <citation type="journal article" date="2000" name="Genome Res.">
        <title>RIKEN integrated sequence analysis (RISA) system--384-format sequencing pipeline with 384 multicapillary sequencer.</title>
        <authorList>
            <person name="Shibata K."/>
            <person name="Itoh M."/>
            <person name="Aizawa K."/>
            <person name="Nagaoka S."/>
            <person name="Sasaki N."/>
            <person name="Carninci P."/>
            <person name="Konno H."/>
            <person name="Akiyama J."/>
            <person name="Nishi K."/>
            <person name="Kitsunai T."/>
            <person name="Tashiro H."/>
            <person name="Itoh M."/>
            <person name="Sumi N."/>
            <person name="Ishii Y."/>
            <person name="Nakamura S."/>
            <person name="Hazama M."/>
            <person name="Nishine T."/>
            <person name="Harada A."/>
            <person name="Yamamoto R."/>
            <person name="Matsumoto H."/>
            <person name="Sakaguchi S."/>
            <person name="Ikegami T."/>
            <person name="Kashiwagi K."/>
            <person name="Fujiwake S."/>
            <person name="Inoue K."/>
            <person name="Togawa Y."/>
            <person name="Izawa M."/>
            <person name="Ohara E."/>
            <person name="Watahiki M."/>
            <person name="Yoneda Y."/>
            <person name="Ishikawa T."/>
            <person name="Ozawa K."/>
            <person name="Tanaka T."/>
            <person name="Matsuura S."/>
            <person name="Kawai J."/>
            <person name="Okazaki Y."/>
            <person name="Muramatsu M."/>
            <person name="Inoue Y."/>
            <person name="Kira A."/>
            <person name="Hayashizaki Y."/>
        </authorList>
    </citation>
    <scope>NUCLEOTIDE SEQUENCE</scope>
    <source>
        <strain evidence="1">C57BL/6J</strain>
        <tissue evidence="1">Lung</tissue>
    </source>
</reference>
<dbReference type="MGI" id="MGI:108056">
    <property type="gene designation" value="Nfia"/>
</dbReference>
<reference evidence="1" key="5">
    <citation type="submission" date="2001-07" db="EMBL/GenBank/DDBJ databases">
        <authorList>
            <person name="Adachi J."/>
            <person name="Aizawa K."/>
            <person name="Akimura T."/>
            <person name="Arakawa T."/>
            <person name="Bono H."/>
            <person name="Carninci P."/>
            <person name="Fukuda S."/>
            <person name="Furuno M."/>
            <person name="Hanagaki T."/>
            <person name="Hara A."/>
            <person name="Hashizume W."/>
            <person name="Hayashida K."/>
            <person name="Hayatsu N."/>
            <person name="Hiramoto K."/>
            <person name="Hiraoka T."/>
            <person name="Hirozane T."/>
            <person name="Hori F."/>
            <person name="Imotani K."/>
            <person name="Ishii Y."/>
            <person name="Itoh M."/>
            <person name="Kagawa I."/>
            <person name="Kasukawa T."/>
            <person name="Katoh H."/>
            <person name="Kawai J."/>
            <person name="Kojima Y."/>
            <person name="Kondo S."/>
            <person name="Konno H."/>
            <person name="Kouda M."/>
            <person name="Koya S."/>
            <person name="Kurihara C."/>
            <person name="Matsuyama T."/>
            <person name="Miyazaki A."/>
            <person name="Murata M."/>
            <person name="Nakamura M."/>
            <person name="Nishi K."/>
            <person name="Nomura K."/>
            <person name="Numazaki R."/>
            <person name="Ohno M."/>
            <person name="Ohsato N."/>
            <person name="Okazaki Y."/>
            <person name="Saito R."/>
            <person name="Saitoh H."/>
            <person name="Sakai C."/>
            <person name="Sakai K."/>
            <person name="Sakazume N."/>
            <person name="Sano H."/>
            <person name="Sasaki D."/>
            <person name="Shibata K."/>
            <person name="Shinagawa A."/>
            <person name="Shiraki T."/>
            <person name="Sogabe Y."/>
            <person name="Tagami M."/>
            <person name="Tagawa A."/>
            <person name="Takahashi F."/>
            <person name="Takaku-Akahira S."/>
            <person name="Takeda Y."/>
            <person name="Tanaka T."/>
            <person name="Tomaru A."/>
            <person name="Toya T."/>
            <person name="Yasunishi A."/>
            <person name="Muramatsu M."/>
            <person name="Hayashizaki Y."/>
        </authorList>
    </citation>
    <scope>NUCLEOTIDE SEQUENCE</scope>
    <source>
        <strain evidence="1">C57BL/6J</strain>
        <tissue evidence="1">Lung</tissue>
    </source>
</reference>
<evidence type="ECO:0000313" key="1">
    <source>
        <dbReference type="EMBL" id="BAC35285.1"/>
    </source>
</evidence>
<dbReference type="AGR" id="MGI:108056"/>
<accession>Q8C6U6</accession>
<dbReference type="EMBL" id="AK053150">
    <property type="protein sequence ID" value="BAC35285.1"/>
    <property type="molecule type" value="mRNA"/>
</dbReference>
<name>Q8C6U6_MOUSE</name>
<reference evidence="1" key="4">
    <citation type="journal article" date="2001" name="Nature">
        <title>Functional annotation of a full-length mouse cDNA collection.</title>
        <authorList>
            <consortium name="The RIKEN Genome Exploration Research Group Phase II Team and the FANTOM Consortium"/>
        </authorList>
    </citation>
    <scope>NUCLEOTIDE SEQUENCE</scope>
    <source>
        <strain evidence="1">C57BL/6J</strain>
        <tissue evidence="1">Lung</tissue>
    </source>
</reference>
<protein>
    <submittedName>
        <fullName evidence="1">Uncharacterized protein</fullName>
    </submittedName>
</protein>
<evidence type="ECO:0000313" key="2">
    <source>
        <dbReference type="MGI" id="MGI:108056"/>
    </source>
</evidence>
<organism evidence="1">
    <name type="scientific">Mus musculus</name>
    <name type="common">Mouse</name>
    <dbReference type="NCBI Taxonomy" id="10090"/>
    <lineage>
        <taxon>Eukaryota</taxon>
        <taxon>Metazoa</taxon>
        <taxon>Chordata</taxon>
        <taxon>Craniata</taxon>
        <taxon>Vertebrata</taxon>
        <taxon>Euteleostomi</taxon>
        <taxon>Mammalia</taxon>
        <taxon>Eutheria</taxon>
        <taxon>Euarchontoglires</taxon>
        <taxon>Glires</taxon>
        <taxon>Rodentia</taxon>
        <taxon>Myomorpha</taxon>
        <taxon>Muroidea</taxon>
        <taxon>Muridae</taxon>
        <taxon>Murinae</taxon>
        <taxon>Mus</taxon>
        <taxon>Mus</taxon>
    </lineage>
</organism>
<reference evidence="1" key="6">
    <citation type="journal article" date="2002" name="Nature">
        <title>Analysis of the mouse transcriptome based on functional annotation of 60,770 full-length cDNAs.</title>
        <authorList>
            <consortium name="The FANTOM Consortium and the RIKEN Genome Exploration Research Group Phase I and II Team"/>
        </authorList>
    </citation>
    <scope>NUCLEOTIDE SEQUENCE</scope>
    <source>
        <strain evidence="1">C57BL/6J</strain>
        <tissue evidence="1">Lung</tissue>
    </source>
</reference>
<gene>
    <name evidence="2" type="primary">Nfia</name>
    <name evidence="2" type="synonym">Dnajc11</name>
</gene>